<evidence type="ECO:0008006" key="4">
    <source>
        <dbReference type="Google" id="ProtNLM"/>
    </source>
</evidence>
<dbReference type="Proteomes" id="UP000015455">
    <property type="component" value="Unassembled WGS sequence"/>
</dbReference>
<dbReference type="Pfam" id="PF07963">
    <property type="entry name" value="N_methyl"/>
    <property type="match status" value="1"/>
</dbReference>
<dbReference type="InterPro" id="IPR012902">
    <property type="entry name" value="N_methyl_site"/>
</dbReference>
<organism evidence="2 3">
    <name type="scientific">Thauera terpenica 58Eu</name>
    <dbReference type="NCBI Taxonomy" id="1348657"/>
    <lineage>
        <taxon>Bacteria</taxon>
        <taxon>Pseudomonadati</taxon>
        <taxon>Pseudomonadota</taxon>
        <taxon>Betaproteobacteria</taxon>
        <taxon>Rhodocyclales</taxon>
        <taxon>Zoogloeaceae</taxon>
        <taxon>Thauera</taxon>
    </lineage>
</organism>
<dbReference type="EMBL" id="ATJV01000048">
    <property type="protein sequence ID" value="EPZ15891.1"/>
    <property type="molecule type" value="Genomic_DNA"/>
</dbReference>
<reference evidence="2 3" key="1">
    <citation type="submission" date="2013-06" db="EMBL/GenBank/DDBJ databases">
        <title>Draft genome sequence of Thauera terpenica.</title>
        <authorList>
            <person name="Liu B."/>
            <person name="Frostegard A.H."/>
            <person name="Shapleigh J.P."/>
        </authorList>
    </citation>
    <scope>NUCLEOTIDE SEQUENCE [LARGE SCALE GENOMIC DNA]</scope>
    <source>
        <strain evidence="2 3">58Eu</strain>
    </source>
</reference>
<feature type="transmembrane region" description="Helical" evidence="1">
    <location>
        <begin position="20"/>
        <end position="42"/>
    </location>
</feature>
<evidence type="ECO:0000256" key="1">
    <source>
        <dbReference type="SAM" id="Phobius"/>
    </source>
</evidence>
<comment type="caution">
    <text evidence="2">The sequence shown here is derived from an EMBL/GenBank/DDBJ whole genome shotgun (WGS) entry which is preliminary data.</text>
</comment>
<protein>
    <recommendedName>
        <fullName evidence="4">Pilus modification protein PilV</fullName>
    </recommendedName>
</protein>
<keyword evidence="1" id="KW-0812">Transmembrane</keyword>
<dbReference type="STRING" id="1348657.M622_01610"/>
<accession>S9ZMQ9</accession>
<keyword evidence="1" id="KW-1133">Transmembrane helix</keyword>
<evidence type="ECO:0000313" key="2">
    <source>
        <dbReference type="EMBL" id="EPZ15891.1"/>
    </source>
</evidence>
<dbReference type="AlphaFoldDB" id="S9ZMQ9"/>
<keyword evidence="1" id="KW-0472">Membrane</keyword>
<sequence length="166" mass="17554">MRGKQIDSCRGQHGTSLLEVLIAVVILSIGMLGLAGLQLTGLRVNQGAMQRSQASVLAYDILDRMRGDKEVANGGEYDVVVVDEEESITTTMSAALIAAKKNENLSQWGAAIRDSLPGGAAMICRTDNPALAVCTGSGDNFIVRIDWADENDRSGASQSVTVMGQL</sequence>
<keyword evidence="3" id="KW-1185">Reference proteome</keyword>
<dbReference type="eggNOG" id="COG4967">
    <property type="taxonomic scope" value="Bacteria"/>
</dbReference>
<name>S9ZMQ9_9RHOO</name>
<evidence type="ECO:0000313" key="3">
    <source>
        <dbReference type="Proteomes" id="UP000015455"/>
    </source>
</evidence>
<dbReference type="InterPro" id="IPR013362">
    <property type="entry name" value="Pilus_4_PilV"/>
</dbReference>
<proteinExistence type="predicted"/>
<dbReference type="RefSeq" id="WP_021248730.1">
    <property type="nucleotide sequence ID" value="NZ_ATJV01000048.1"/>
</dbReference>
<dbReference type="OrthoDB" id="8547299at2"/>
<dbReference type="NCBIfam" id="TIGR02532">
    <property type="entry name" value="IV_pilin_GFxxxE"/>
    <property type="match status" value="1"/>
</dbReference>
<gene>
    <name evidence="2" type="ORF">M622_01610</name>
</gene>
<dbReference type="NCBIfam" id="TIGR02523">
    <property type="entry name" value="type_IV_pilV"/>
    <property type="match status" value="1"/>
</dbReference>